<dbReference type="InterPro" id="IPR013096">
    <property type="entry name" value="Cupin_2"/>
</dbReference>
<evidence type="ECO:0000313" key="3">
    <source>
        <dbReference type="EMBL" id="SGZ01897.1"/>
    </source>
</evidence>
<dbReference type="EMBL" id="FPLD01000066">
    <property type="protein sequence ID" value="SGZ01897.1"/>
    <property type="molecule type" value="Genomic_DNA"/>
</dbReference>
<dbReference type="CDD" id="cd02226">
    <property type="entry name" value="cupin_YdbB-like"/>
    <property type="match status" value="1"/>
</dbReference>
<dbReference type="AlphaFoldDB" id="A0A090IKX9"/>
<evidence type="ECO:0000259" key="1">
    <source>
        <dbReference type="Pfam" id="PF07883"/>
    </source>
</evidence>
<dbReference type="InterPro" id="IPR014710">
    <property type="entry name" value="RmlC-like_jellyroll"/>
</dbReference>
<organism evidence="3 5">
    <name type="scientific">Moritella viscosa</name>
    <dbReference type="NCBI Taxonomy" id="80854"/>
    <lineage>
        <taxon>Bacteria</taxon>
        <taxon>Pseudomonadati</taxon>
        <taxon>Pseudomonadota</taxon>
        <taxon>Gammaproteobacteria</taxon>
        <taxon>Alteromonadales</taxon>
        <taxon>Moritellaceae</taxon>
        <taxon>Moritella</taxon>
    </lineage>
</organism>
<dbReference type="Proteomes" id="UP000183794">
    <property type="component" value="Unassembled WGS sequence"/>
</dbReference>
<dbReference type="GeneID" id="61296140"/>
<dbReference type="RefSeq" id="WP_045112090.1">
    <property type="nucleotide sequence ID" value="NZ_CAWQZC010000139.1"/>
</dbReference>
<gene>
    <name evidence="2" type="ORF">MT2528_2283</name>
    <name evidence="3" type="ORF">NVI5450_2483</name>
</gene>
<name>A0A090IKX9_9GAMM</name>
<reference evidence="2 4" key="1">
    <citation type="submission" date="2016-11" db="EMBL/GenBank/DDBJ databases">
        <authorList>
            <person name="Klemetsen T."/>
        </authorList>
    </citation>
    <scope>NUCLEOTIDE SEQUENCE [LARGE SCALE GENOMIC DNA]</scope>
    <source>
        <strain evidence="2">MT 2528</strain>
    </source>
</reference>
<keyword evidence="4" id="KW-1185">Reference proteome</keyword>
<dbReference type="PANTHER" id="PTHR36114">
    <property type="entry name" value="16.7 KDA PROTEIN IN WHIE LOCUS"/>
    <property type="match status" value="1"/>
</dbReference>
<dbReference type="PATRIC" id="fig|80854.5.peg.4407"/>
<protein>
    <recommendedName>
        <fullName evidence="1">Cupin type-2 domain-containing protein</fullName>
    </recommendedName>
</protein>
<dbReference type="Pfam" id="PF07883">
    <property type="entry name" value="Cupin_2"/>
    <property type="match status" value="1"/>
</dbReference>
<dbReference type="PANTHER" id="PTHR36114:SF1">
    <property type="entry name" value="16.7 KDA PROTEIN IN WHIE LOCUS"/>
    <property type="match status" value="1"/>
</dbReference>
<feature type="domain" description="Cupin type-2" evidence="1">
    <location>
        <begin position="29"/>
        <end position="95"/>
    </location>
</feature>
<dbReference type="KEGG" id="mvs:MVIS_4154"/>
<dbReference type="Proteomes" id="UP000182660">
    <property type="component" value="Unassembled WGS sequence"/>
</dbReference>
<proteinExistence type="predicted"/>
<dbReference type="OrthoDB" id="9794183at2"/>
<sequence>MNKINIYKKFELFTEEWTPKIIATSNGQLVKIAKGSGELVWHKHDDEDELFIVFKGQLTLQLRSGDIVLNTGEMYVVPKGVEHCPKAEPDTHFMMVEPSSTAHTGEIQSEVTISSSKQVWI</sequence>
<dbReference type="STRING" id="80854.MVIS_4154"/>
<accession>A0A090IKX9</accession>
<reference evidence="3 5" key="2">
    <citation type="submission" date="2016-11" db="EMBL/GenBank/DDBJ databases">
        <authorList>
            <person name="Jaros S."/>
            <person name="Januszkiewicz K."/>
            <person name="Wedrychowicz H."/>
        </authorList>
    </citation>
    <scope>NUCLEOTIDE SEQUENCE [LARGE SCALE GENOMIC DNA]</scope>
    <source>
        <strain evidence="3">NVI 5450</strain>
    </source>
</reference>
<dbReference type="InterPro" id="IPR052044">
    <property type="entry name" value="PKS_Associated_Protein"/>
</dbReference>
<evidence type="ECO:0000313" key="4">
    <source>
        <dbReference type="Proteomes" id="UP000182660"/>
    </source>
</evidence>
<dbReference type="EMBL" id="FPLJ01000052">
    <property type="protein sequence ID" value="SGY91962.1"/>
    <property type="molecule type" value="Genomic_DNA"/>
</dbReference>
<dbReference type="HOGENOM" id="CLU_131430_1_0_6"/>
<dbReference type="Gene3D" id="2.60.120.10">
    <property type="entry name" value="Jelly Rolls"/>
    <property type="match status" value="1"/>
</dbReference>
<evidence type="ECO:0000313" key="2">
    <source>
        <dbReference type="EMBL" id="SGY91962.1"/>
    </source>
</evidence>
<dbReference type="InterPro" id="IPR011051">
    <property type="entry name" value="RmlC_Cupin_sf"/>
</dbReference>
<evidence type="ECO:0000313" key="5">
    <source>
        <dbReference type="Proteomes" id="UP000183794"/>
    </source>
</evidence>
<dbReference type="SUPFAM" id="SSF51182">
    <property type="entry name" value="RmlC-like cupins"/>
    <property type="match status" value="1"/>
</dbReference>